<proteinExistence type="inferred from homology"/>
<keyword evidence="3 5" id="KW-0238">DNA-binding</keyword>
<dbReference type="PRINTS" id="PR01727">
    <property type="entry name" value="DNABINDINGHU"/>
</dbReference>
<dbReference type="GO" id="GO:0030527">
    <property type="term" value="F:structural constituent of chromatin"/>
    <property type="evidence" value="ECO:0007669"/>
    <property type="project" value="InterPro"/>
</dbReference>
<evidence type="ECO:0000313" key="6">
    <source>
        <dbReference type="Proteomes" id="UP000886857"/>
    </source>
</evidence>
<dbReference type="InterPro" id="IPR000119">
    <property type="entry name" value="Hist_DNA-bd"/>
</dbReference>
<gene>
    <name evidence="5" type="ORF">IAC73_05825</name>
</gene>
<dbReference type="GO" id="GO:0003677">
    <property type="term" value="F:DNA binding"/>
    <property type="evidence" value="ECO:0007669"/>
    <property type="project" value="UniProtKB-KW"/>
</dbReference>
<evidence type="ECO:0000256" key="2">
    <source>
        <dbReference type="ARBA" id="ARBA00023067"/>
    </source>
</evidence>
<dbReference type="GO" id="GO:0030261">
    <property type="term" value="P:chromosome condensation"/>
    <property type="evidence" value="ECO:0007669"/>
    <property type="project" value="UniProtKB-KW"/>
</dbReference>
<dbReference type="EMBL" id="DVOE01000088">
    <property type="protein sequence ID" value="HIU99341.1"/>
    <property type="molecule type" value="Genomic_DNA"/>
</dbReference>
<keyword evidence="2" id="KW-0226">DNA condensation</keyword>
<evidence type="ECO:0000256" key="4">
    <source>
        <dbReference type="RuleBase" id="RU003939"/>
    </source>
</evidence>
<reference evidence="5" key="2">
    <citation type="journal article" date="2021" name="PeerJ">
        <title>Extensive microbial diversity within the chicken gut microbiome revealed by metagenomics and culture.</title>
        <authorList>
            <person name="Gilroy R."/>
            <person name="Ravi A."/>
            <person name="Getino M."/>
            <person name="Pursley I."/>
            <person name="Horton D.L."/>
            <person name="Alikhan N.F."/>
            <person name="Baker D."/>
            <person name="Gharbi K."/>
            <person name="Hall N."/>
            <person name="Watson M."/>
            <person name="Adriaenssens E.M."/>
            <person name="Foster-Nyarko E."/>
            <person name="Jarju S."/>
            <person name="Secka A."/>
            <person name="Antonio M."/>
            <person name="Oren A."/>
            <person name="Chaudhuri R.R."/>
            <person name="La Ragione R."/>
            <person name="Hildebrand F."/>
            <person name="Pallen M.J."/>
        </authorList>
    </citation>
    <scope>NUCLEOTIDE SEQUENCE</scope>
    <source>
        <strain evidence="5">10406</strain>
    </source>
</reference>
<name>A0A9D1NA47_9FIRM</name>
<dbReference type="InterPro" id="IPR010992">
    <property type="entry name" value="IHF-like_DNA-bd_dom_sf"/>
</dbReference>
<evidence type="ECO:0000256" key="1">
    <source>
        <dbReference type="ARBA" id="ARBA00010529"/>
    </source>
</evidence>
<dbReference type="GO" id="GO:0005829">
    <property type="term" value="C:cytosol"/>
    <property type="evidence" value="ECO:0007669"/>
    <property type="project" value="TreeGrafter"/>
</dbReference>
<comment type="similarity">
    <text evidence="1 4">Belongs to the bacterial histone-like protein family.</text>
</comment>
<evidence type="ECO:0000313" key="5">
    <source>
        <dbReference type="EMBL" id="HIU99341.1"/>
    </source>
</evidence>
<evidence type="ECO:0000256" key="3">
    <source>
        <dbReference type="ARBA" id="ARBA00023125"/>
    </source>
</evidence>
<sequence>MNKTELVKAIAEKVEISAKDVAAVVDAYAVVIADALKSGDKVAVAGFGTYTLNKKPERSGFNPATGQSIVIAASNAPVLKFGKAYKEIFN</sequence>
<accession>A0A9D1NA47</accession>
<dbReference type="SMART" id="SM00411">
    <property type="entry name" value="BHL"/>
    <property type="match status" value="1"/>
</dbReference>
<dbReference type="Pfam" id="PF00216">
    <property type="entry name" value="Bac_DNA_binding"/>
    <property type="match status" value="1"/>
</dbReference>
<dbReference type="Proteomes" id="UP000886857">
    <property type="component" value="Unassembled WGS sequence"/>
</dbReference>
<dbReference type="SUPFAM" id="SSF47729">
    <property type="entry name" value="IHF-like DNA-binding proteins"/>
    <property type="match status" value="1"/>
</dbReference>
<dbReference type="AlphaFoldDB" id="A0A9D1NA47"/>
<reference evidence="5" key="1">
    <citation type="submission" date="2020-10" db="EMBL/GenBank/DDBJ databases">
        <authorList>
            <person name="Gilroy R."/>
        </authorList>
    </citation>
    <scope>NUCLEOTIDE SEQUENCE</scope>
    <source>
        <strain evidence="5">10406</strain>
    </source>
</reference>
<dbReference type="Gene3D" id="4.10.520.10">
    <property type="entry name" value="IHF-like DNA-binding proteins"/>
    <property type="match status" value="1"/>
</dbReference>
<protein>
    <submittedName>
        <fullName evidence="5">HU family DNA-binding protein</fullName>
    </submittedName>
</protein>
<dbReference type="PANTHER" id="PTHR33175:SF3">
    <property type="entry name" value="DNA-BINDING PROTEIN HU-BETA"/>
    <property type="match status" value="1"/>
</dbReference>
<dbReference type="PANTHER" id="PTHR33175">
    <property type="entry name" value="DNA-BINDING PROTEIN HU"/>
    <property type="match status" value="1"/>
</dbReference>
<organism evidence="5 6">
    <name type="scientific">Candidatus Limadaptatus stercoripullorum</name>
    <dbReference type="NCBI Taxonomy" id="2840846"/>
    <lineage>
        <taxon>Bacteria</taxon>
        <taxon>Bacillati</taxon>
        <taxon>Bacillota</taxon>
        <taxon>Clostridia</taxon>
        <taxon>Eubacteriales</taxon>
        <taxon>Candidatus Limadaptatus</taxon>
    </lineage>
</organism>
<comment type="caution">
    <text evidence="5">The sequence shown here is derived from an EMBL/GenBank/DDBJ whole genome shotgun (WGS) entry which is preliminary data.</text>
</comment>